<dbReference type="AlphaFoldDB" id="A0A7N2L5K9"/>
<feature type="region of interest" description="Disordered" evidence="3">
    <location>
        <begin position="1"/>
        <end position="24"/>
    </location>
</feature>
<accession>A0A7N2L5K9</accession>
<protein>
    <recommendedName>
        <fullName evidence="6">Pentatricopeptide repeat-containing protein</fullName>
    </recommendedName>
</protein>
<dbReference type="EMBL" id="LRBV02000003">
    <property type="status" value="NOT_ANNOTATED_CDS"/>
    <property type="molecule type" value="Genomic_DNA"/>
</dbReference>
<keyword evidence="1" id="KW-0677">Repeat</keyword>
<dbReference type="InterPro" id="IPR002885">
    <property type="entry name" value="PPR_rpt"/>
</dbReference>
<evidence type="ECO:0000256" key="2">
    <source>
        <dbReference type="PROSITE-ProRule" id="PRU00708"/>
    </source>
</evidence>
<reference evidence="4" key="2">
    <citation type="submission" date="2021-01" db="UniProtKB">
        <authorList>
            <consortium name="EnsemblPlants"/>
        </authorList>
    </citation>
    <scope>IDENTIFICATION</scope>
</reference>
<feature type="repeat" description="PPR" evidence="2">
    <location>
        <begin position="197"/>
        <end position="231"/>
    </location>
</feature>
<dbReference type="InParanoid" id="A0A7N2L5K9"/>
<dbReference type="InterPro" id="IPR011990">
    <property type="entry name" value="TPR-like_helical_dom_sf"/>
</dbReference>
<dbReference type="NCBIfam" id="TIGR00756">
    <property type="entry name" value="PPR"/>
    <property type="match status" value="3"/>
</dbReference>
<dbReference type="EnsemblPlants" id="QL03p016636:mrna">
    <property type="protein sequence ID" value="QL03p016636:mrna"/>
    <property type="gene ID" value="QL03p016636"/>
</dbReference>
<dbReference type="Pfam" id="PF01535">
    <property type="entry name" value="PPR"/>
    <property type="match status" value="4"/>
</dbReference>
<dbReference type="Proteomes" id="UP000594261">
    <property type="component" value="Chromosome 3"/>
</dbReference>
<evidence type="ECO:0000313" key="4">
    <source>
        <dbReference type="EnsemblPlants" id="QL03p016636:mrna"/>
    </source>
</evidence>
<evidence type="ECO:0000256" key="3">
    <source>
        <dbReference type="SAM" id="MobiDB-lite"/>
    </source>
</evidence>
<dbReference type="GO" id="GO:0009451">
    <property type="term" value="P:RNA modification"/>
    <property type="evidence" value="ECO:0007669"/>
    <property type="project" value="InterPro"/>
</dbReference>
<evidence type="ECO:0000256" key="1">
    <source>
        <dbReference type="ARBA" id="ARBA00022737"/>
    </source>
</evidence>
<dbReference type="InterPro" id="IPR046960">
    <property type="entry name" value="PPR_At4g14850-like_plant"/>
</dbReference>
<dbReference type="OMA" id="YTHRVYI"/>
<dbReference type="PANTHER" id="PTHR47926:SF448">
    <property type="entry name" value="PENTACOTRIPEPTIDE-REPEAT REGION OF PRORP DOMAIN-CONTAINING PROTEIN"/>
    <property type="match status" value="1"/>
</dbReference>
<dbReference type="Pfam" id="PF13041">
    <property type="entry name" value="PPR_2"/>
    <property type="match status" value="1"/>
</dbReference>
<organism evidence="4 5">
    <name type="scientific">Quercus lobata</name>
    <name type="common">Valley oak</name>
    <dbReference type="NCBI Taxonomy" id="97700"/>
    <lineage>
        <taxon>Eukaryota</taxon>
        <taxon>Viridiplantae</taxon>
        <taxon>Streptophyta</taxon>
        <taxon>Embryophyta</taxon>
        <taxon>Tracheophyta</taxon>
        <taxon>Spermatophyta</taxon>
        <taxon>Magnoliopsida</taxon>
        <taxon>eudicotyledons</taxon>
        <taxon>Gunneridae</taxon>
        <taxon>Pentapetalae</taxon>
        <taxon>rosids</taxon>
        <taxon>fabids</taxon>
        <taxon>Fagales</taxon>
        <taxon>Fagaceae</taxon>
        <taxon>Quercus</taxon>
    </lineage>
</organism>
<dbReference type="PANTHER" id="PTHR47926">
    <property type="entry name" value="PENTATRICOPEPTIDE REPEAT-CONTAINING PROTEIN"/>
    <property type="match status" value="1"/>
</dbReference>
<evidence type="ECO:0008006" key="6">
    <source>
        <dbReference type="Google" id="ProtNLM"/>
    </source>
</evidence>
<dbReference type="Gramene" id="QL03p016636:mrna">
    <property type="protein sequence ID" value="QL03p016636:mrna"/>
    <property type="gene ID" value="QL03p016636"/>
</dbReference>
<name>A0A7N2L5K9_QUELO</name>
<reference evidence="4 5" key="1">
    <citation type="journal article" date="2016" name="G3 (Bethesda)">
        <title>First Draft Assembly and Annotation of the Genome of a California Endemic Oak Quercus lobata Nee (Fagaceae).</title>
        <authorList>
            <person name="Sork V.L."/>
            <person name="Fitz-Gibbon S.T."/>
            <person name="Puiu D."/>
            <person name="Crepeau M."/>
            <person name="Gugger P.F."/>
            <person name="Sherman R."/>
            <person name="Stevens K."/>
            <person name="Langley C.H."/>
            <person name="Pellegrini M."/>
            <person name="Salzberg S.L."/>
        </authorList>
    </citation>
    <scope>NUCLEOTIDE SEQUENCE [LARGE SCALE GENOMIC DNA]</scope>
    <source>
        <strain evidence="4 5">cv. SW786</strain>
    </source>
</reference>
<dbReference type="GO" id="GO:0003723">
    <property type="term" value="F:RNA binding"/>
    <property type="evidence" value="ECO:0007669"/>
    <property type="project" value="InterPro"/>
</dbReference>
<sequence length="421" mass="46621">MQSHPLSETPSNGPTTPPPNRTHRVLTPSVLATNLIKPYSERGLIEEARILFDEMPERDVVAWTAMIAGALKGCKSMKAISYGALVHGLAIKHGMKESMYVNKTLMDMYATCCVSMDEACVVFQKIDAKNAVSWTTLITGYTHRVYIKFLNLFDKQEEAELNPFSFSIAVRACTSIGSYTLGKLIHSAVITHGFDTNLPVMNSILDMYCRCGGLSEANQYFHEMNEKDLIPWNTLITGYERLDSTESFHIFSQMESEGFSPNCFTFTSVTAACANLAVLNCRQQVHGGIVRRGLDGNLALANALIDMYAKCGSISDSRKVFSEMTCRDLVSWTTLMIGYGARGYGKEAVELFDEMIRSGIRPDKILYIAVLSACSHAGLVDEGLRYFKSMVGDYNITPNQEIYGCVVDLLGHAGRVEELMS</sequence>
<keyword evidence="5" id="KW-1185">Reference proteome</keyword>
<dbReference type="FunFam" id="1.25.40.10:FF:000158">
    <property type="entry name" value="pentatricopeptide repeat-containing protein At2g33680"/>
    <property type="match status" value="1"/>
</dbReference>
<dbReference type="Gene3D" id="1.25.40.10">
    <property type="entry name" value="Tetratricopeptide repeat domain"/>
    <property type="match status" value="4"/>
</dbReference>
<feature type="repeat" description="PPR" evidence="2">
    <location>
        <begin position="328"/>
        <end position="362"/>
    </location>
</feature>
<evidence type="ECO:0000313" key="5">
    <source>
        <dbReference type="Proteomes" id="UP000594261"/>
    </source>
</evidence>
<proteinExistence type="predicted"/>
<dbReference type="FunFam" id="1.25.40.10:FF:001815">
    <property type="entry name" value="Putative pentatricopeptide repeat-containing protein At1g56570"/>
    <property type="match status" value="1"/>
</dbReference>
<dbReference type="PROSITE" id="PS51375">
    <property type="entry name" value="PPR"/>
    <property type="match status" value="2"/>
</dbReference>
<dbReference type="GO" id="GO:0099402">
    <property type="term" value="P:plant organ development"/>
    <property type="evidence" value="ECO:0007669"/>
    <property type="project" value="UniProtKB-ARBA"/>
</dbReference>